<dbReference type="SMART" id="SM00028">
    <property type="entry name" value="TPR"/>
    <property type="match status" value="9"/>
</dbReference>
<dbReference type="InterPro" id="IPR051476">
    <property type="entry name" value="Bac_ResReg_Asp_Phosphatase"/>
</dbReference>
<dbReference type="Pfam" id="PF13676">
    <property type="entry name" value="TIR_2"/>
    <property type="match status" value="1"/>
</dbReference>
<evidence type="ECO:0000256" key="4">
    <source>
        <dbReference type="ARBA" id="ARBA00022803"/>
    </source>
</evidence>
<evidence type="ECO:0000256" key="3">
    <source>
        <dbReference type="ARBA" id="ARBA00022737"/>
    </source>
</evidence>
<evidence type="ECO:0000313" key="8">
    <source>
        <dbReference type="Proteomes" id="UP000225740"/>
    </source>
</evidence>
<dbReference type="RefSeq" id="WP_099259554.1">
    <property type="nucleotide sequence ID" value="NZ_NIZW01000002.1"/>
</dbReference>
<comment type="caution">
    <text evidence="7">The sequence shown here is derived from an EMBL/GenBank/DDBJ whole genome shotgun (WGS) entry which is preliminary data.</text>
</comment>
<organism evidence="7 8">
    <name type="scientific">Rhodopirellula bahusiensis</name>
    <dbReference type="NCBI Taxonomy" id="2014065"/>
    <lineage>
        <taxon>Bacteria</taxon>
        <taxon>Pseudomonadati</taxon>
        <taxon>Planctomycetota</taxon>
        <taxon>Planctomycetia</taxon>
        <taxon>Pirellulales</taxon>
        <taxon>Pirellulaceae</taxon>
        <taxon>Rhodopirellula</taxon>
    </lineage>
</organism>
<dbReference type="AlphaFoldDB" id="A0A2G1WC98"/>
<feature type="domain" description="TIR" evidence="6">
    <location>
        <begin position="9"/>
        <end position="139"/>
    </location>
</feature>
<keyword evidence="3" id="KW-0677">Repeat</keyword>
<keyword evidence="4" id="KW-0802">TPR repeat</keyword>
<dbReference type="GO" id="GO:0042802">
    <property type="term" value="F:identical protein binding"/>
    <property type="evidence" value="ECO:0007669"/>
    <property type="project" value="InterPro"/>
</dbReference>
<reference evidence="7 8" key="1">
    <citation type="submission" date="2017-06" db="EMBL/GenBank/DDBJ databases">
        <title>Description of Rhodopirellula bahusiensis sp. nov.</title>
        <authorList>
            <person name="Kizina J."/>
            <person name="Harder J."/>
        </authorList>
    </citation>
    <scope>NUCLEOTIDE SEQUENCE [LARGE SCALE GENOMIC DNA]</scope>
    <source>
        <strain evidence="7 8">SWK21</strain>
    </source>
</reference>
<name>A0A2G1WC98_9BACT</name>
<dbReference type="PROSITE" id="PS50104">
    <property type="entry name" value="TIR"/>
    <property type="match status" value="1"/>
</dbReference>
<dbReference type="Pfam" id="PF07721">
    <property type="entry name" value="TPR_4"/>
    <property type="match status" value="1"/>
</dbReference>
<dbReference type="OrthoDB" id="221407at2"/>
<comment type="similarity">
    <text evidence="5">Belongs to the Rap family.</text>
</comment>
<dbReference type="Pfam" id="PF13424">
    <property type="entry name" value="TPR_12"/>
    <property type="match status" value="2"/>
</dbReference>
<dbReference type="InterPro" id="IPR019734">
    <property type="entry name" value="TPR_rpt"/>
</dbReference>
<evidence type="ECO:0000256" key="5">
    <source>
        <dbReference type="ARBA" id="ARBA00038253"/>
    </source>
</evidence>
<comment type="subcellular location">
    <subcellularLocation>
        <location evidence="1">Cytoplasm</location>
    </subcellularLocation>
</comment>
<dbReference type="InterPro" id="IPR011990">
    <property type="entry name" value="TPR-like_helical_dom_sf"/>
</dbReference>
<dbReference type="SUPFAM" id="SSF48452">
    <property type="entry name" value="TPR-like"/>
    <property type="match status" value="4"/>
</dbReference>
<dbReference type="Gene3D" id="1.25.40.10">
    <property type="entry name" value="Tetratricopeptide repeat domain"/>
    <property type="match status" value="3"/>
</dbReference>
<proteinExistence type="inferred from homology"/>
<dbReference type="InterPro" id="IPR011717">
    <property type="entry name" value="TPR-4"/>
</dbReference>
<dbReference type="Gene3D" id="3.40.50.10140">
    <property type="entry name" value="Toll/interleukin-1 receptor homology (TIR) domain"/>
    <property type="match status" value="1"/>
</dbReference>
<evidence type="ECO:0000256" key="1">
    <source>
        <dbReference type="ARBA" id="ARBA00004496"/>
    </source>
</evidence>
<dbReference type="PANTHER" id="PTHR46630">
    <property type="entry name" value="TETRATRICOPEPTIDE REPEAT PROTEIN 29"/>
    <property type="match status" value="1"/>
</dbReference>
<accession>A0A2G1WC98</accession>
<dbReference type="GeneID" id="90607539"/>
<protein>
    <recommendedName>
        <fullName evidence="6">TIR domain-containing protein</fullName>
    </recommendedName>
</protein>
<evidence type="ECO:0000313" key="7">
    <source>
        <dbReference type="EMBL" id="PHQ36657.1"/>
    </source>
</evidence>
<keyword evidence="2" id="KW-0963">Cytoplasm</keyword>
<dbReference type="Proteomes" id="UP000225740">
    <property type="component" value="Unassembled WGS sequence"/>
</dbReference>
<dbReference type="GO" id="GO:0007165">
    <property type="term" value="P:signal transduction"/>
    <property type="evidence" value="ECO:0007669"/>
    <property type="project" value="InterPro"/>
</dbReference>
<gene>
    <name evidence="7" type="ORF">CEE69_04680</name>
</gene>
<dbReference type="GO" id="GO:0005737">
    <property type="term" value="C:cytoplasm"/>
    <property type="evidence" value="ECO:0007669"/>
    <property type="project" value="UniProtKB-SubCell"/>
</dbReference>
<evidence type="ECO:0000256" key="2">
    <source>
        <dbReference type="ARBA" id="ARBA00022490"/>
    </source>
</evidence>
<dbReference type="SUPFAM" id="SSF52200">
    <property type="entry name" value="Toll/Interleukin receptor TIR domain"/>
    <property type="match status" value="1"/>
</dbReference>
<dbReference type="PANTHER" id="PTHR46630:SF1">
    <property type="entry name" value="TETRATRICOPEPTIDE REPEAT PROTEIN 29"/>
    <property type="match status" value="1"/>
</dbReference>
<keyword evidence="8" id="KW-1185">Reference proteome</keyword>
<sequence length="1143" mass="130618">MGKKKRSDFRFDAALSFAGKDRPRAEAVARAMQSLGLRVFYDKDHHAHLWGKSRNEYEGIYGPDSAYVVPMISKHYAEREWTQWEFETAKREARTRKGDFLLPIRLDDSRQFGLTDDHNYLGADNFTPEEIAQALKAKLEAEFDQRAKRTHNKVKHPTVLSAPAREALAIIVASPIPMTDRHLRGFFPDIAWPEHLRHLKRLELITNDILIDCVKNVEKSFADELPDLESRWQDRLEELHDHIDCALFLSLIYFRQKRLEDAVLLVIDVAFATESDHWLPLCTTILDSLNSDPTLLRKLSPEVRLEFFRAFGHCLSASKRFDEARTQFDKLKSVAARLKDRECYNIALLNTGTNYHNQGDIEAAVDFYERARKHARKYELTMLESHAIGNLGQIEVERDPEAGIELLRESIELKKKCKDMVGIAVSTQVLAQAYAELEDFDSAFRKFDEAEVLAKEFQLVHLETVLLNNKANTLFAAGKRRESLRVFKKSARLAGAEGFDELRVRGTEGVSRVHYAMGKLAKALTYMEDLLKLAQDAEMFEYVMVAHHGLWACKTRLGDQDGGSQHFRSLTRLARKEKATHWLVRGLVDRSRPIDNGDFVAVDPKTFSELIRQEARRKNHAATAALWIELAQILAPEDIGGAVDALRKCIACCKGEPDAIDELLRAYEFLYTLSWDFNFEFDEAIRTLDVIAAVAKQHGNIEKELAAIDQKGVCLQDLDRNEEALPLHTLVAEEARKCKLNWLVVNSLHNLAESHRRLGDTTAAIRVFKKARKVAADSGDEFSEIQIEHGHALTLEKSGNFDEASKLYRLCRDRSRSVEWWNEYLRACEAIANLSWIRGRKKTAKKQYQKALAECDEYDEDERKPQIAFNLARLLRVLGDTAEAHRVLAKNIELVDDPFSVPDFHSTLASLCEETGRSDDARKHWQIAIQGAENVGDEDELAYCRSKYADFEQRHSIPKRSIRELDEMLKGNLSEEDRGIALLQLFKVLLRRKSEKRAEELFDSAQEHLENHGPTERLVDLYITLFDYNWDGDSDSRFNALQAYVGAFVAAVSEDDCAENLAKVLSHVSVKLTFRETSPSLQQLRSLAKRLENWLTQEFGEANDATSTLMDPLRKAEKLIPLNNDPVKFLEMTEELVAQFADD</sequence>
<dbReference type="InterPro" id="IPR000157">
    <property type="entry name" value="TIR_dom"/>
</dbReference>
<evidence type="ECO:0000259" key="6">
    <source>
        <dbReference type="PROSITE" id="PS50104"/>
    </source>
</evidence>
<dbReference type="InterPro" id="IPR035897">
    <property type="entry name" value="Toll_tir_struct_dom_sf"/>
</dbReference>
<dbReference type="EMBL" id="NIZW01000002">
    <property type="protein sequence ID" value="PHQ36657.1"/>
    <property type="molecule type" value="Genomic_DNA"/>
</dbReference>